<protein>
    <submittedName>
        <fullName evidence="1">Uncharacterized protein</fullName>
    </submittedName>
</protein>
<dbReference type="Proteomes" id="UP001482620">
    <property type="component" value="Unassembled WGS sequence"/>
</dbReference>
<proteinExistence type="predicted"/>
<evidence type="ECO:0000313" key="2">
    <source>
        <dbReference type="Proteomes" id="UP001482620"/>
    </source>
</evidence>
<gene>
    <name evidence="1" type="ORF">ILYODFUR_013311</name>
</gene>
<organism evidence="1 2">
    <name type="scientific">Ilyodon furcidens</name>
    <name type="common">goldbreast splitfin</name>
    <dbReference type="NCBI Taxonomy" id="33524"/>
    <lineage>
        <taxon>Eukaryota</taxon>
        <taxon>Metazoa</taxon>
        <taxon>Chordata</taxon>
        <taxon>Craniata</taxon>
        <taxon>Vertebrata</taxon>
        <taxon>Euteleostomi</taxon>
        <taxon>Actinopterygii</taxon>
        <taxon>Neopterygii</taxon>
        <taxon>Teleostei</taxon>
        <taxon>Neoteleostei</taxon>
        <taxon>Acanthomorphata</taxon>
        <taxon>Ovalentaria</taxon>
        <taxon>Atherinomorphae</taxon>
        <taxon>Cyprinodontiformes</taxon>
        <taxon>Goodeidae</taxon>
        <taxon>Ilyodon</taxon>
    </lineage>
</organism>
<comment type="caution">
    <text evidence="1">The sequence shown here is derived from an EMBL/GenBank/DDBJ whole genome shotgun (WGS) entry which is preliminary data.</text>
</comment>
<accession>A0ABV0UH62</accession>
<sequence length="101" mass="11430">MTWFSKSSLSVENSHGTSGSLNYVPLHSSSTLWDLDLKTKSPHGNPHKLLLQDPLKPVVTSVAFVNVFNHSFSFHYTFHYYSWLQHSEQPASLSMAFCDLS</sequence>
<name>A0ABV0UH62_9TELE</name>
<reference evidence="1 2" key="1">
    <citation type="submission" date="2021-06" db="EMBL/GenBank/DDBJ databases">
        <authorList>
            <person name="Palmer J.M."/>
        </authorList>
    </citation>
    <scope>NUCLEOTIDE SEQUENCE [LARGE SCALE GENOMIC DNA]</scope>
    <source>
        <strain evidence="2">if_2019</strain>
        <tissue evidence="1">Muscle</tissue>
    </source>
</reference>
<evidence type="ECO:0000313" key="1">
    <source>
        <dbReference type="EMBL" id="MEQ2244064.1"/>
    </source>
</evidence>
<dbReference type="EMBL" id="JAHRIQ010070589">
    <property type="protein sequence ID" value="MEQ2244064.1"/>
    <property type="molecule type" value="Genomic_DNA"/>
</dbReference>
<keyword evidence="2" id="KW-1185">Reference proteome</keyword>